<dbReference type="Gene3D" id="3.20.20.80">
    <property type="entry name" value="Glycosidases"/>
    <property type="match status" value="1"/>
</dbReference>
<evidence type="ECO:0000313" key="6">
    <source>
        <dbReference type="EMBL" id="ORY79856.1"/>
    </source>
</evidence>
<evidence type="ECO:0000313" key="7">
    <source>
        <dbReference type="Proteomes" id="UP000193685"/>
    </source>
</evidence>
<dbReference type="InterPro" id="IPR017853">
    <property type="entry name" value="GH"/>
</dbReference>
<dbReference type="RefSeq" id="XP_040723990.1">
    <property type="nucleotide sequence ID" value="XM_040872467.1"/>
</dbReference>
<dbReference type="GeneID" id="63789066"/>
<feature type="signal peptide" evidence="4">
    <location>
        <begin position="1"/>
        <end position="20"/>
    </location>
</feature>
<organism evidence="6 7">
    <name type="scientific">Protomyces lactucae-debilis</name>
    <dbReference type="NCBI Taxonomy" id="2754530"/>
    <lineage>
        <taxon>Eukaryota</taxon>
        <taxon>Fungi</taxon>
        <taxon>Dikarya</taxon>
        <taxon>Ascomycota</taxon>
        <taxon>Taphrinomycotina</taxon>
        <taxon>Taphrinomycetes</taxon>
        <taxon>Taphrinales</taxon>
        <taxon>Protomycetaceae</taxon>
        <taxon>Protomyces</taxon>
    </lineage>
</organism>
<dbReference type="InterPro" id="IPR001223">
    <property type="entry name" value="Glyco_hydro18_cat"/>
</dbReference>
<evidence type="ECO:0000259" key="5">
    <source>
        <dbReference type="PROSITE" id="PS51910"/>
    </source>
</evidence>
<dbReference type="EMBL" id="MCFI01000014">
    <property type="protein sequence ID" value="ORY79856.1"/>
    <property type="molecule type" value="Genomic_DNA"/>
</dbReference>
<gene>
    <name evidence="6" type="ORF">BCR37DRAFT_75837</name>
</gene>
<feature type="compositionally biased region" description="Acidic residues" evidence="3">
    <location>
        <begin position="312"/>
        <end position="331"/>
    </location>
</feature>
<name>A0A1Y2F938_PROLT</name>
<evidence type="ECO:0000256" key="1">
    <source>
        <dbReference type="ARBA" id="ARBA00009336"/>
    </source>
</evidence>
<dbReference type="PANTHER" id="PTHR46066:SF2">
    <property type="entry name" value="CHITINASE DOMAIN-CONTAINING PROTEIN 1"/>
    <property type="match status" value="1"/>
</dbReference>
<keyword evidence="4" id="KW-0732">Signal</keyword>
<keyword evidence="7" id="KW-1185">Reference proteome</keyword>
<feature type="chain" id="PRO_5012779270" description="Chitinase domain-containing protein 1" evidence="4">
    <location>
        <begin position="21"/>
        <end position="439"/>
    </location>
</feature>
<comment type="similarity">
    <text evidence="1">Belongs to the glycosyl hydrolase 18 family.</text>
</comment>
<dbReference type="PANTHER" id="PTHR46066">
    <property type="entry name" value="CHITINASE DOMAIN-CONTAINING PROTEIN 1 FAMILY MEMBER"/>
    <property type="match status" value="1"/>
</dbReference>
<proteinExistence type="inferred from homology"/>
<dbReference type="AlphaFoldDB" id="A0A1Y2F938"/>
<evidence type="ECO:0000256" key="4">
    <source>
        <dbReference type="SAM" id="SignalP"/>
    </source>
</evidence>
<dbReference type="PROSITE" id="PS51910">
    <property type="entry name" value="GH18_2"/>
    <property type="match status" value="1"/>
</dbReference>
<feature type="region of interest" description="Disordered" evidence="3">
    <location>
        <begin position="312"/>
        <end position="334"/>
    </location>
</feature>
<accession>A0A1Y2F938</accession>
<feature type="domain" description="GH18" evidence="5">
    <location>
        <begin position="69"/>
        <end position="439"/>
    </location>
</feature>
<comment type="caution">
    <text evidence="6">The sequence shown here is derived from an EMBL/GenBank/DDBJ whole genome shotgun (WGS) entry which is preliminary data.</text>
</comment>
<sequence>MGALAHVVAAIGIIISSISALSHPACYVDPALHRLAAKEFTVHGLLLHNNLPRVCFPQDAPKSVPAAGDVTLAYVTPWNRDGYTETLLHANKLTHVSPVWYTLKITAPKGGFKDGSRPAEVVLEGEAEINATWLQQLPRHIQVVPRFQVQFDTSATLRQVLFFPRNELIDAAKRMALLMKETGQRRGYDGLVLELPASAMPFKMFIQTLSHELKRQNQSLILVIPAEHGLGTSRAFKRQEGHGISRRELQILSPYIDLFSLVSYDHAQSTGREVGNSPVRWLQLVLDKLTGIRTQQSGRPGIDGSADAELDALEDEDEDDEDEQDDEDDTAEGIRGTEVDVSRKILLGIPFYGFTMTSDGVLNTITKTELLSLLQFSMNGLRLNWLDEDKEHVFDMPIWRIWFTSLLGLLWRVHIARERVGGVAIWDAGQGLSIYYDVL</sequence>
<dbReference type="OMA" id="YSINERI"/>
<protein>
    <recommendedName>
        <fullName evidence="2">Chitinase domain-containing protein 1</fullName>
    </recommendedName>
</protein>
<dbReference type="GO" id="GO:0070492">
    <property type="term" value="F:oligosaccharide binding"/>
    <property type="evidence" value="ECO:0007669"/>
    <property type="project" value="TreeGrafter"/>
</dbReference>
<dbReference type="GO" id="GO:0012505">
    <property type="term" value="C:endomembrane system"/>
    <property type="evidence" value="ECO:0007669"/>
    <property type="project" value="TreeGrafter"/>
</dbReference>
<dbReference type="OrthoDB" id="10254444at2759"/>
<dbReference type="STRING" id="56484.A0A1Y2F938"/>
<dbReference type="GO" id="GO:0005975">
    <property type="term" value="P:carbohydrate metabolic process"/>
    <property type="evidence" value="ECO:0007669"/>
    <property type="project" value="InterPro"/>
</dbReference>
<reference evidence="6 7" key="1">
    <citation type="submission" date="2016-07" db="EMBL/GenBank/DDBJ databases">
        <title>Pervasive Adenine N6-methylation of Active Genes in Fungi.</title>
        <authorList>
            <consortium name="DOE Joint Genome Institute"/>
            <person name="Mondo S.J."/>
            <person name="Dannebaum R.O."/>
            <person name="Kuo R.C."/>
            <person name="Labutti K."/>
            <person name="Haridas S."/>
            <person name="Kuo A."/>
            <person name="Salamov A."/>
            <person name="Ahrendt S.R."/>
            <person name="Lipzen A."/>
            <person name="Sullivan W."/>
            <person name="Andreopoulos W.B."/>
            <person name="Clum A."/>
            <person name="Lindquist E."/>
            <person name="Daum C."/>
            <person name="Ramamoorthy G.K."/>
            <person name="Gryganskyi A."/>
            <person name="Culley D."/>
            <person name="Magnuson J.K."/>
            <person name="James T.Y."/>
            <person name="O'Malley M.A."/>
            <person name="Stajich J.E."/>
            <person name="Spatafora J.W."/>
            <person name="Visel A."/>
            <person name="Grigoriev I.V."/>
        </authorList>
    </citation>
    <scope>NUCLEOTIDE SEQUENCE [LARGE SCALE GENOMIC DNA]</scope>
    <source>
        <strain evidence="6 7">12-1054</strain>
    </source>
</reference>
<evidence type="ECO:0000256" key="2">
    <source>
        <dbReference type="ARBA" id="ARBA00040976"/>
    </source>
</evidence>
<evidence type="ECO:0000256" key="3">
    <source>
        <dbReference type="SAM" id="MobiDB-lite"/>
    </source>
</evidence>
<dbReference type="Proteomes" id="UP000193685">
    <property type="component" value="Unassembled WGS sequence"/>
</dbReference>
<dbReference type="SUPFAM" id="SSF51445">
    <property type="entry name" value="(Trans)glycosidases"/>
    <property type="match status" value="1"/>
</dbReference>